<evidence type="ECO:0000256" key="1">
    <source>
        <dbReference type="ARBA" id="ARBA00022448"/>
    </source>
</evidence>
<dbReference type="CDD" id="cd03257">
    <property type="entry name" value="ABC_NikE_OppD_transporters"/>
    <property type="match status" value="1"/>
</dbReference>
<dbReference type="EMBL" id="JBHTAI010000015">
    <property type="protein sequence ID" value="MFC7151237.1"/>
    <property type="molecule type" value="Genomic_DNA"/>
</dbReference>
<accession>A0ABW2FDD2</accession>
<reference evidence="6" key="1">
    <citation type="journal article" date="2019" name="Int. J. Syst. Evol. Microbiol.">
        <title>The Global Catalogue of Microorganisms (GCM) 10K type strain sequencing project: providing services to taxonomists for standard genome sequencing and annotation.</title>
        <authorList>
            <consortium name="The Broad Institute Genomics Platform"/>
            <consortium name="The Broad Institute Genome Sequencing Center for Infectious Disease"/>
            <person name="Wu L."/>
            <person name="Ma J."/>
        </authorList>
    </citation>
    <scope>NUCLEOTIDE SEQUENCE [LARGE SCALE GENOMIC DNA]</scope>
    <source>
        <strain evidence="6">KCTC 12907</strain>
    </source>
</reference>
<dbReference type="Pfam" id="PF00005">
    <property type="entry name" value="ABC_tran"/>
    <property type="match status" value="1"/>
</dbReference>
<gene>
    <name evidence="5" type="ORF">ACFQMJ_22095</name>
</gene>
<dbReference type="PROSITE" id="PS50893">
    <property type="entry name" value="ABC_TRANSPORTER_2"/>
    <property type="match status" value="1"/>
</dbReference>
<dbReference type="Proteomes" id="UP001596378">
    <property type="component" value="Unassembled WGS sequence"/>
</dbReference>
<protein>
    <submittedName>
        <fullName evidence="5">ABC transporter ATP-binding protein</fullName>
    </submittedName>
</protein>
<keyword evidence="3 5" id="KW-0067">ATP-binding</keyword>
<evidence type="ECO:0000259" key="4">
    <source>
        <dbReference type="PROSITE" id="PS50893"/>
    </source>
</evidence>
<dbReference type="RefSeq" id="WP_378047702.1">
    <property type="nucleotide sequence ID" value="NZ_JBHMDN010000015.1"/>
</dbReference>
<dbReference type="PANTHER" id="PTHR43776">
    <property type="entry name" value="TRANSPORT ATP-BINDING PROTEIN"/>
    <property type="match status" value="1"/>
</dbReference>
<dbReference type="Gene3D" id="3.40.50.300">
    <property type="entry name" value="P-loop containing nucleotide triphosphate hydrolases"/>
    <property type="match status" value="1"/>
</dbReference>
<dbReference type="PROSITE" id="PS00211">
    <property type="entry name" value="ABC_TRANSPORTER_1"/>
    <property type="match status" value="1"/>
</dbReference>
<evidence type="ECO:0000256" key="3">
    <source>
        <dbReference type="ARBA" id="ARBA00022840"/>
    </source>
</evidence>
<dbReference type="SMART" id="SM00382">
    <property type="entry name" value="AAA"/>
    <property type="match status" value="1"/>
</dbReference>
<keyword evidence="1" id="KW-0813">Transport</keyword>
<dbReference type="InterPro" id="IPR027417">
    <property type="entry name" value="P-loop_NTPase"/>
</dbReference>
<proteinExistence type="predicted"/>
<comment type="caution">
    <text evidence="5">The sequence shown here is derived from an EMBL/GenBank/DDBJ whole genome shotgun (WGS) entry which is preliminary data.</text>
</comment>
<keyword evidence="6" id="KW-1185">Reference proteome</keyword>
<dbReference type="InterPro" id="IPR003439">
    <property type="entry name" value="ABC_transporter-like_ATP-bd"/>
</dbReference>
<dbReference type="InterPro" id="IPR017871">
    <property type="entry name" value="ABC_transporter-like_CS"/>
</dbReference>
<sequence length="274" mass="30713">MPRVKFRDGAALGEPALLSVKDLKKSYPSAGGGGRPQNVLKGVSFHVMPQETVGIVGVSGAGKSTIGRIIANLEQADGGSIHYLNRDLARLHRKRRREAGQSISVVFQDPYEFLSPRMKVEQLVAEPLVIRKEHRDKEELRARTHQALADVSLDPGKYALRYPHELSGGERQRVGLARAFVSRPRLLIADEPTSMLDASLRLELLACMTELQRKYGTAIIFITHDLALTYRFCDRLIVLDEGRIAEEGTPDRLIDHPRHPFTRSLIDALLEFHR</sequence>
<dbReference type="InterPro" id="IPR050319">
    <property type="entry name" value="ABC_transp_ATP-bind"/>
</dbReference>
<feature type="domain" description="ABC transporter" evidence="4">
    <location>
        <begin position="18"/>
        <end position="266"/>
    </location>
</feature>
<organism evidence="5 6">
    <name type="scientific">Cohnella cellulosilytica</name>
    <dbReference type="NCBI Taxonomy" id="986710"/>
    <lineage>
        <taxon>Bacteria</taxon>
        <taxon>Bacillati</taxon>
        <taxon>Bacillota</taxon>
        <taxon>Bacilli</taxon>
        <taxon>Bacillales</taxon>
        <taxon>Paenibacillaceae</taxon>
        <taxon>Cohnella</taxon>
    </lineage>
</organism>
<dbReference type="SUPFAM" id="SSF52540">
    <property type="entry name" value="P-loop containing nucleoside triphosphate hydrolases"/>
    <property type="match status" value="1"/>
</dbReference>
<name>A0ABW2FDD2_9BACL</name>
<evidence type="ECO:0000256" key="2">
    <source>
        <dbReference type="ARBA" id="ARBA00022741"/>
    </source>
</evidence>
<evidence type="ECO:0000313" key="6">
    <source>
        <dbReference type="Proteomes" id="UP001596378"/>
    </source>
</evidence>
<evidence type="ECO:0000313" key="5">
    <source>
        <dbReference type="EMBL" id="MFC7151237.1"/>
    </source>
</evidence>
<dbReference type="GO" id="GO:0005524">
    <property type="term" value="F:ATP binding"/>
    <property type="evidence" value="ECO:0007669"/>
    <property type="project" value="UniProtKB-KW"/>
</dbReference>
<dbReference type="InterPro" id="IPR003593">
    <property type="entry name" value="AAA+_ATPase"/>
</dbReference>
<keyword evidence="2" id="KW-0547">Nucleotide-binding</keyword>